<proteinExistence type="predicted"/>
<evidence type="ECO:0000256" key="1">
    <source>
        <dbReference type="SAM" id="SignalP"/>
    </source>
</evidence>
<dbReference type="AlphaFoldDB" id="A0A8H6SRP4"/>
<dbReference type="EMBL" id="JACAZF010000005">
    <property type="protein sequence ID" value="KAF7303667.1"/>
    <property type="molecule type" value="Genomic_DNA"/>
</dbReference>
<dbReference type="Pfam" id="PF19271">
    <property type="entry name" value="Nis1"/>
    <property type="match status" value="1"/>
</dbReference>
<gene>
    <name evidence="2" type="ORF">MIND_00596100</name>
</gene>
<name>A0A8H6SRP4_9AGAR</name>
<dbReference type="InterPro" id="IPR045469">
    <property type="entry name" value="Nis1"/>
</dbReference>
<dbReference type="Proteomes" id="UP000636479">
    <property type="component" value="Unassembled WGS sequence"/>
</dbReference>
<dbReference type="OrthoDB" id="2841294at2759"/>
<dbReference type="GeneID" id="59345234"/>
<sequence length="143" mass="14997">MKLLASFAVVCATLVTSALAQSVRIGAPADGAKVTVGSSLVVEIDRPDTLTPSTEIAIVIGFEACNDGPCPSPADQMGTILYNGPYKPEFQDDGVFFPHQNFTVTIPQNAVKGPSQLNVAHFALVGAVQFPLLQTRNVSLIVA</sequence>
<organism evidence="2 3">
    <name type="scientific">Mycena indigotica</name>
    <dbReference type="NCBI Taxonomy" id="2126181"/>
    <lineage>
        <taxon>Eukaryota</taxon>
        <taxon>Fungi</taxon>
        <taxon>Dikarya</taxon>
        <taxon>Basidiomycota</taxon>
        <taxon>Agaricomycotina</taxon>
        <taxon>Agaricomycetes</taxon>
        <taxon>Agaricomycetidae</taxon>
        <taxon>Agaricales</taxon>
        <taxon>Marasmiineae</taxon>
        <taxon>Mycenaceae</taxon>
        <taxon>Mycena</taxon>
    </lineage>
</organism>
<dbReference type="RefSeq" id="XP_037220639.1">
    <property type="nucleotide sequence ID" value="XM_037362718.1"/>
</dbReference>
<feature type="chain" id="PRO_5034286842" evidence="1">
    <location>
        <begin position="21"/>
        <end position="143"/>
    </location>
</feature>
<feature type="signal peptide" evidence="1">
    <location>
        <begin position="1"/>
        <end position="20"/>
    </location>
</feature>
<keyword evidence="1" id="KW-0732">Signal</keyword>
<evidence type="ECO:0000313" key="2">
    <source>
        <dbReference type="EMBL" id="KAF7303667.1"/>
    </source>
</evidence>
<comment type="caution">
    <text evidence="2">The sequence shown here is derived from an EMBL/GenBank/DDBJ whole genome shotgun (WGS) entry which is preliminary data.</text>
</comment>
<reference evidence="2" key="1">
    <citation type="submission" date="2020-05" db="EMBL/GenBank/DDBJ databases">
        <title>Mycena genomes resolve the evolution of fungal bioluminescence.</title>
        <authorList>
            <person name="Tsai I.J."/>
        </authorList>
    </citation>
    <scope>NUCLEOTIDE SEQUENCE</scope>
    <source>
        <strain evidence="2">171206Taipei</strain>
    </source>
</reference>
<evidence type="ECO:0000313" key="3">
    <source>
        <dbReference type="Proteomes" id="UP000636479"/>
    </source>
</evidence>
<protein>
    <submittedName>
        <fullName evidence="2">Uncharacterized protein</fullName>
    </submittedName>
</protein>
<keyword evidence="3" id="KW-1185">Reference proteome</keyword>
<accession>A0A8H6SRP4</accession>